<dbReference type="AlphaFoldDB" id="A0A221ZPE4"/>
<name>A0A221ZPE4_KLEPN</name>
<accession>A0A221ZPE4</accession>
<feature type="coiled-coil region" evidence="1">
    <location>
        <begin position="120"/>
        <end position="168"/>
    </location>
</feature>
<protein>
    <submittedName>
        <fullName evidence="4">Conjugative transfer protein TraP</fullName>
    </submittedName>
</protein>
<evidence type="ECO:0000256" key="2">
    <source>
        <dbReference type="SAM" id="MobiDB-lite"/>
    </source>
</evidence>
<organism evidence="4">
    <name type="scientific">Klebsiella pneumoniae</name>
    <dbReference type="NCBI Taxonomy" id="573"/>
    <lineage>
        <taxon>Bacteria</taxon>
        <taxon>Pseudomonadati</taxon>
        <taxon>Pseudomonadota</taxon>
        <taxon>Gammaproteobacteria</taxon>
        <taxon>Enterobacterales</taxon>
        <taxon>Enterobacteriaceae</taxon>
        <taxon>Klebsiella/Raoultella group</taxon>
        <taxon>Klebsiella</taxon>
        <taxon>Klebsiella pneumoniae complex</taxon>
    </lineage>
</organism>
<dbReference type="InterPro" id="IPR049608">
    <property type="entry name" value="TraP-like"/>
</dbReference>
<keyword evidence="3" id="KW-1133">Transmembrane helix</keyword>
<dbReference type="RefSeq" id="WP_050597333.1">
    <property type="nucleotide sequence ID" value="NZ_AP022370.1"/>
</dbReference>
<dbReference type="EMBL" id="MF133496">
    <property type="protein sequence ID" value="ASO64402.1"/>
    <property type="molecule type" value="Genomic_DNA"/>
</dbReference>
<keyword evidence="4" id="KW-0614">Plasmid</keyword>
<evidence type="ECO:0000256" key="1">
    <source>
        <dbReference type="SAM" id="Coils"/>
    </source>
</evidence>
<feature type="compositionally biased region" description="Polar residues" evidence="2">
    <location>
        <begin position="87"/>
        <end position="101"/>
    </location>
</feature>
<feature type="region of interest" description="Disordered" evidence="2">
    <location>
        <begin position="80"/>
        <end position="104"/>
    </location>
</feature>
<reference evidence="5" key="2">
    <citation type="submission" date="2018-07" db="EMBL/GenBank/DDBJ databases">
        <title>Draft genome sequence of Klebsiella pneumoniae K293.</title>
        <authorList>
            <person name="He F."/>
        </authorList>
    </citation>
    <scope>NUCLEOTIDE SEQUENCE</scope>
    <source>
        <strain evidence="5">K293</strain>
    </source>
</reference>
<evidence type="ECO:0000256" key="3">
    <source>
        <dbReference type="SAM" id="Phobius"/>
    </source>
</evidence>
<feature type="transmembrane region" description="Helical" evidence="3">
    <location>
        <begin position="37"/>
        <end position="61"/>
    </location>
</feature>
<evidence type="ECO:0000313" key="5">
    <source>
        <dbReference type="EMBL" id="RDT87073.1"/>
    </source>
</evidence>
<dbReference type="NCBIfam" id="NF033885">
    <property type="entry name" value="conj_TraP_IncI1"/>
    <property type="match status" value="1"/>
</dbReference>
<sequence length="239" mass="26309">MNEFNHPATDKDDQPDISAIVQHEKPSLKYLLLEKQYVLGLNGPWLIGILIAATLAIWYLFGTTTPSSQDELNAAAGFENVPPAASQPDNRSLSSTLSPPASDNVKEEVATMVNGVKTYAEANRTAIQRLSDTVKTLQQQAATTQQLQSQYREEINILKSRVATLEVEKVNTATSAPHRQRLLTSGMKVSSVQDGAAWIFWKNKTWAVREGDTLADGKVSIIRIDSANRQVFTTEGVIR</sequence>
<keyword evidence="1" id="KW-0175">Coiled coil</keyword>
<keyword evidence="3" id="KW-0472">Membrane</keyword>
<dbReference type="EMBL" id="QRCF01000030">
    <property type="protein sequence ID" value="RDT87073.1"/>
    <property type="molecule type" value="Genomic_DNA"/>
</dbReference>
<evidence type="ECO:0000313" key="4">
    <source>
        <dbReference type="EMBL" id="ASO64402.1"/>
    </source>
</evidence>
<gene>
    <name evidence="4" type="primary">traP</name>
    <name evidence="5" type="ORF">DW286_22405</name>
</gene>
<geneLocation type="plasmid" evidence="4">
    <name>p675920-2</name>
</geneLocation>
<reference evidence="4" key="1">
    <citation type="submission" date="2017-05" db="EMBL/GenBank/DDBJ databases">
        <title>Complete sequence of p675920-1.</title>
        <authorList>
            <person name="Feng J."/>
            <person name="Zhou D."/>
        </authorList>
    </citation>
    <scope>NUCLEOTIDE SEQUENCE</scope>
    <source>
        <strain evidence="4">675920</strain>
        <plasmid evidence="4">p675920-2</plasmid>
    </source>
</reference>
<dbReference type="GeneID" id="99810535"/>
<dbReference type="Proteomes" id="UP000254657">
    <property type="component" value="Unassembled WGS sequence"/>
</dbReference>
<keyword evidence="3" id="KW-0812">Transmembrane</keyword>
<proteinExistence type="predicted"/>